<dbReference type="GO" id="GO:0030148">
    <property type="term" value="P:sphingolipid biosynthetic process"/>
    <property type="evidence" value="ECO:0007669"/>
    <property type="project" value="TreeGrafter"/>
</dbReference>
<dbReference type="PANTHER" id="PTHR11157">
    <property type="entry name" value="FATTY ACID ACYL TRANSFERASE-RELATED"/>
    <property type="match status" value="1"/>
</dbReference>
<keyword evidence="5 10" id="KW-0276">Fatty acid metabolism</keyword>
<sequence>MELPSYIIYSQPTISHPFGLQLWPIFSHVYQLIMGYPADQFDFIPNETFLANLRDALSIIAVYYTVIFGGQFIMNKLDAKPIKLNFLFQLHNIFLTTVSLILLLVMIEQLIPLVYYNGIFYAICGEGAYTKKLVVLYYLNYLTKFLELIDTVFLVLRRKPLRFLHTYHHGATGLLCYTQLVGHTAVEWVPISLNLSVHVLMYWYYFLAASGIKVWWKEWVTRFQIIQFLVDLIFVYFATYTYYAYNHFNLPCLGDCYGTPDAAAWGYLILTSYLFLFISFYIQVYKKSGAKKAQKVKETEKKVEEPAKPKSRKA</sequence>
<keyword evidence="6 10" id="KW-1133">Transmembrane helix</keyword>
<dbReference type="GO" id="GO:0042761">
    <property type="term" value="P:very long-chain fatty acid biosynthetic process"/>
    <property type="evidence" value="ECO:0007669"/>
    <property type="project" value="TreeGrafter"/>
</dbReference>
<dbReference type="GO" id="GO:0034626">
    <property type="term" value="P:fatty acid elongation, polyunsaturated fatty acid"/>
    <property type="evidence" value="ECO:0007669"/>
    <property type="project" value="TreeGrafter"/>
</dbReference>
<dbReference type="PANTHER" id="PTHR11157:SF157">
    <property type="entry name" value="ELONGATION OF FATTY ACIDS PROTEIN 3"/>
    <property type="match status" value="1"/>
</dbReference>
<evidence type="ECO:0000256" key="11">
    <source>
        <dbReference type="SAM" id="MobiDB-lite"/>
    </source>
</evidence>
<accession>A0A1E4T3P1</accession>
<keyword evidence="3 10" id="KW-0808">Transferase</keyword>
<keyword evidence="9 10" id="KW-0275">Fatty acid biosynthesis</keyword>
<keyword evidence="7 10" id="KW-0443">Lipid metabolism</keyword>
<evidence type="ECO:0000256" key="2">
    <source>
        <dbReference type="ARBA" id="ARBA00022516"/>
    </source>
</evidence>
<dbReference type="InterPro" id="IPR002076">
    <property type="entry name" value="ELO_fam"/>
</dbReference>
<dbReference type="EMBL" id="KV453850">
    <property type="protein sequence ID" value="ODV86377.1"/>
    <property type="molecule type" value="Genomic_DNA"/>
</dbReference>
<dbReference type="STRING" id="983967.A0A1E4T3P1"/>
<feature type="transmembrane region" description="Helical" evidence="10">
    <location>
        <begin position="265"/>
        <end position="285"/>
    </location>
</feature>
<keyword evidence="8 10" id="KW-0472">Membrane</keyword>
<dbReference type="InterPro" id="IPR030457">
    <property type="entry name" value="ELO_CS"/>
</dbReference>
<evidence type="ECO:0000256" key="10">
    <source>
        <dbReference type="RuleBase" id="RU361115"/>
    </source>
</evidence>
<feature type="transmembrane region" description="Helical" evidence="10">
    <location>
        <begin position="136"/>
        <end position="156"/>
    </location>
</feature>
<feature type="transmembrane region" description="Helical" evidence="10">
    <location>
        <begin position="195"/>
        <end position="216"/>
    </location>
</feature>
<evidence type="ECO:0000256" key="7">
    <source>
        <dbReference type="ARBA" id="ARBA00023098"/>
    </source>
</evidence>
<feature type="transmembrane region" description="Helical" evidence="10">
    <location>
        <begin position="86"/>
        <end position="107"/>
    </location>
</feature>
<comment type="similarity">
    <text evidence="10">Belongs to the ELO family.</text>
</comment>
<comment type="catalytic activity">
    <reaction evidence="10">
        <text>an acyl-CoA + malonyl-CoA + H(+) = a 3-oxoacyl-CoA + CO2 + CoA</text>
        <dbReference type="Rhea" id="RHEA:50252"/>
        <dbReference type="ChEBI" id="CHEBI:15378"/>
        <dbReference type="ChEBI" id="CHEBI:16526"/>
        <dbReference type="ChEBI" id="CHEBI:57287"/>
        <dbReference type="ChEBI" id="CHEBI:57384"/>
        <dbReference type="ChEBI" id="CHEBI:58342"/>
        <dbReference type="ChEBI" id="CHEBI:90726"/>
    </reaction>
    <physiologicalReaction direction="left-to-right" evidence="10">
        <dbReference type="Rhea" id="RHEA:50253"/>
    </physiologicalReaction>
</comment>
<keyword evidence="4 10" id="KW-0812">Transmembrane</keyword>
<evidence type="ECO:0000256" key="9">
    <source>
        <dbReference type="ARBA" id="ARBA00023160"/>
    </source>
</evidence>
<dbReference type="GO" id="GO:0034625">
    <property type="term" value="P:fatty acid elongation, monounsaturated fatty acid"/>
    <property type="evidence" value="ECO:0007669"/>
    <property type="project" value="TreeGrafter"/>
</dbReference>
<organism evidence="12 13">
    <name type="scientific">[Candida] arabinofermentans NRRL YB-2248</name>
    <dbReference type="NCBI Taxonomy" id="983967"/>
    <lineage>
        <taxon>Eukaryota</taxon>
        <taxon>Fungi</taxon>
        <taxon>Dikarya</taxon>
        <taxon>Ascomycota</taxon>
        <taxon>Saccharomycotina</taxon>
        <taxon>Pichiomycetes</taxon>
        <taxon>Pichiales</taxon>
        <taxon>Pichiaceae</taxon>
        <taxon>Ogataea</taxon>
        <taxon>Ogataea/Candida clade</taxon>
    </lineage>
</organism>
<evidence type="ECO:0000256" key="3">
    <source>
        <dbReference type="ARBA" id="ARBA00022679"/>
    </source>
</evidence>
<feature type="transmembrane region" description="Helical" evidence="10">
    <location>
        <begin position="56"/>
        <end position="74"/>
    </location>
</feature>
<dbReference type="GO" id="GO:0005789">
    <property type="term" value="C:endoplasmic reticulum membrane"/>
    <property type="evidence" value="ECO:0007669"/>
    <property type="project" value="TreeGrafter"/>
</dbReference>
<dbReference type="AlphaFoldDB" id="A0A1E4T3P1"/>
<dbReference type="GO" id="GO:0009922">
    <property type="term" value="F:fatty acid elongase activity"/>
    <property type="evidence" value="ECO:0007669"/>
    <property type="project" value="InterPro"/>
</dbReference>
<dbReference type="Proteomes" id="UP000094801">
    <property type="component" value="Unassembled WGS sequence"/>
</dbReference>
<keyword evidence="13" id="KW-1185">Reference proteome</keyword>
<keyword evidence="2 10" id="KW-0444">Lipid biosynthesis</keyword>
<comment type="subcellular location">
    <subcellularLocation>
        <location evidence="1">Membrane</location>
        <topology evidence="1">Multi-pass membrane protein</topology>
    </subcellularLocation>
</comment>
<evidence type="ECO:0000256" key="1">
    <source>
        <dbReference type="ARBA" id="ARBA00004141"/>
    </source>
</evidence>
<reference evidence="13" key="1">
    <citation type="submission" date="2016-04" db="EMBL/GenBank/DDBJ databases">
        <title>Comparative genomics of biotechnologically important yeasts.</title>
        <authorList>
            <consortium name="DOE Joint Genome Institute"/>
            <person name="Riley R."/>
            <person name="Haridas S."/>
            <person name="Wolfe K.H."/>
            <person name="Lopes M.R."/>
            <person name="Hittinger C.T."/>
            <person name="Goker M."/>
            <person name="Salamov A."/>
            <person name="Wisecaver J."/>
            <person name="Long T.M."/>
            <person name="Aerts A.L."/>
            <person name="Barry K."/>
            <person name="Choi C."/>
            <person name="Clum A."/>
            <person name="Coughlan A.Y."/>
            <person name="Deshpande S."/>
            <person name="Douglass A.P."/>
            <person name="Hanson S.J."/>
            <person name="Klenk H.-P."/>
            <person name="Labutti K."/>
            <person name="Lapidus A."/>
            <person name="Lindquist E."/>
            <person name="Lipzen A."/>
            <person name="Meier-Kolthoff J.P."/>
            <person name="Ohm R.A."/>
            <person name="Otillar R.P."/>
            <person name="Pangilinan J."/>
            <person name="Peng Y."/>
            <person name="Rokas A."/>
            <person name="Rosa C.A."/>
            <person name="Scheuner C."/>
            <person name="Sibirny A.A."/>
            <person name="Slot J.C."/>
            <person name="Stielow J.B."/>
            <person name="Sun H."/>
            <person name="Kurtzman C.P."/>
            <person name="Blackwell M."/>
            <person name="Grigoriev I.V."/>
            <person name="Jeffries T.W."/>
        </authorList>
    </citation>
    <scope>NUCLEOTIDE SEQUENCE [LARGE SCALE GENOMIC DNA]</scope>
    <source>
        <strain evidence="13">NRRL YB-2248</strain>
    </source>
</reference>
<feature type="compositionally biased region" description="Basic and acidic residues" evidence="11">
    <location>
        <begin position="295"/>
        <end position="308"/>
    </location>
</feature>
<gene>
    <name evidence="12" type="ORF">CANARDRAFT_27600</name>
</gene>
<dbReference type="OrthoDB" id="434092at2759"/>
<dbReference type="GO" id="GO:0019367">
    <property type="term" value="P:fatty acid elongation, saturated fatty acid"/>
    <property type="evidence" value="ECO:0007669"/>
    <property type="project" value="TreeGrafter"/>
</dbReference>
<dbReference type="PROSITE" id="PS01188">
    <property type="entry name" value="ELO"/>
    <property type="match status" value="1"/>
</dbReference>
<evidence type="ECO:0000313" key="13">
    <source>
        <dbReference type="Proteomes" id="UP000094801"/>
    </source>
</evidence>
<feature type="transmembrane region" description="Helical" evidence="10">
    <location>
        <begin position="228"/>
        <end position="245"/>
    </location>
</feature>
<evidence type="ECO:0000256" key="4">
    <source>
        <dbReference type="ARBA" id="ARBA00022692"/>
    </source>
</evidence>
<proteinExistence type="inferred from homology"/>
<evidence type="ECO:0000256" key="5">
    <source>
        <dbReference type="ARBA" id="ARBA00022832"/>
    </source>
</evidence>
<name>A0A1E4T3P1_9ASCO</name>
<feature type="region of interest" description="Disordered" evidence="11">
    <location>
        <begin position="291"/>
        <end position="314"/>
    </location>
</feature>
<protein>
    <recommendedName>
        <fullName evidence="10">Elongation of fatty acids protein</fullName>
        <ecNumber evidence="10">2.3.1.-</ecNumber>
    </recommendedName>
</protein>
<evidence type="ECO:0000256" key="6">
    <source>
        <dbReference type="ARBA" id="ARBA00022989"/>
    </source>
</evidence>
<dbReference type="EC" id="2.3.1.-" evidence="10"/>
<evidence type="ECO:0000256" key="8">
    <source>
        <dbReference type="ARBA" id="ARBA00023136"/>
    </source>
</evidence>
<evidence type="ECO:0000313" key="12">
    <source>
        <dbReference type="EMBL" id="ODV86377.1"/>
    </source>
</evidence>
<dbReference type="Pfam" id="PF01151">
    <property type="entry name" value="ELO"/>
    <property type="match status" value="1"/>
</dbReference>